<dbReference type="PROSITE" id="PS00018">
    <property type="entry name" value="EF_HAND_1"/>
    <property type="match status" value="1"/>
</dbReference>
<dbReference type="AlphaFoldDB" id="W4RZC5"/>
<protein>
    <recommendedName>
        <fullName evidence="3">Calcium-binding protein</fullName>
    </recommendedName>
</protein>
<evidence type="ECO:0000313" key="1">
    <source>
        <dbReference type="EMBL" id="GAE49730.1"/>
    </source>
</evidence>
<dbReference type="Proteomes" id="UP000019143">
    <property type="component" value="Unassembled WGS sequence"/>
</dbReference>
<accession>W4RZC5</accession>
<gene>
    <name evidence="1" type="ORF">XPU_1262</name>
</gene>
<dbReference type="Pfam" id="PF06078">
    <property type="entry name" value="DUF937"/>
    <property type="match status" value="1"/>
</dbReference>
<dbReference type="InterPro" id="IPR018247">
    <property type="entry name" value="EF_Hand_1_Ca_BS"/>
</dbReference>
<reference evidence="1 2" key="1">
    <citation type="submission" date="2014-01" db="EMBL/GenBank/DDBJ databases">
        <title>Genome sequence and analysis of Xanthomonas arboricola pv. pruni.</title>
        <authorList>
            <person name="Fujikawa T."/>
            <person name="Nakazono-Nagaoka E."/>
        </authorList>
    </citation>
    <scope>NUCLEOTIDE SEQUENCE [LARGE SCALE GENOMIC DNA]</scope>
    <source>
        <strain evidence="2">MAFF 311562</strain>
    </source>
</reference>
<dbReference type="InterPro" id="IPR009282">
    <property type="entry name" value="DUF937"/>
</dbReference>
<evidence type="ECO:0000313" key="2">
    <source>
        <dbReference type="Proteomes" id="UP000019143"/>
    </source>
</evidence>
<dbReference type="EMBL" id="BAVB01000225">
    <property type="protein sequence ID" value="GAE49730.1"/>
    <property type="molecule type" value="Genomic_DNA"/>
</dbReference>
<comment type="caution">
    <text evidence="1">The sequence shown here is derived from an EMBL/GenBank/DDBJ whole genome shotgun (WGS) entry which is preliminary data.</text>
</comment>
<organism evidence="1 2">
    <name type="scientific">Xanthomonas arboricola pv. pruni str. MAFF 311562</name>
    <dbReference type="NCBI Taxonomy" id="1414836"/>
    <lineage>
        <taxon>Bacteria</taxon>
        <taxon>Pseudomonadati</taxon>
        <taxon>Pseudomonadota</taxon>
        <taxon>Gammaproteobacteria</taxon>
        <taxon>Lysobacterales</taxon>
        <taxon>Lysobacteraceae</taxon>
        <taxon>Xanthomonas</taxon>
    </lineage>
</organism>
<name>W4RZC5_9XANT</name>
<evidence type="ECO:0008006" key="3">
    <source>
        <dbReference type="Google" id="ProtNLM"/>
    </source>
</evidence>
<sequence>MKWLDCHCAVSLPSPCSATHAVLLCCRDGRTLRQRFVQPETPMTTSASLTDQLAAQLQGPQLQQLASRLGIAPEQAQSAVQTALPLLMGALGRNSQQAGGTDALLGALQRDHAGSPDLGSLLGTLLGGSASGAQGNGAGIVGHLFGDRAPQAAAGLGQATGLETGKANQLLQLLAPIVMAYLAKRFLGGNADASSQLGPALAQEQQRASSDNGINGVLGSVLDQDGDGKLGLGDVMKLGGSLFGKR</sequence>
<proteinExistence type="predicted"/>